<gene>
    <name evidence="2" type="ORF">ABID49_000797</name>
</gene>
<organism evidence="2 3">
    <name type="scientific">Bhargavaea ullalensis</name>
    <dbReference type="NCBI Taxonomy" id="1265685"/>
    <lineage>
        <taxon>Bacteria</taxon>
        <taxon>Bacillati</taxon>
        <taxon>Bacillota</taxon>
        <taxon>Bacilli</taxon>
        <taxon>Bacillales</taxon>
        <taxon>Caryophanaceae</taxon>
        <taxon>Bhargavaea</taxon>
    </lineage>
</organism>
<dbReference type="InterPro" id="IPR001466">
    <property type="entry name" value="Beta-lactam-related"/>
</dbReference>
<comment type="caution">
    <text evidence="2">The sequence shown here is derived from an EMBL/GenBank/DDBJ whole genome shotgun (WGS) entry which is preliminary data.</text>
</comment>
<feature type="domain" description="Beta-lactamase-related" evidence="1">
    <location>
        <begin position="5"/>
        <end position="312"/>
    </location>
</feature>
<dbReference type="Pfam" id="PF00144">
    <property type="entry name" value="Beta-lactamase"/>
    <property type="match status" value="1"/>
</dbReference>
<dbReference type="PANTHER" id="PTHR46825">
    <property type="entry name" value="D-ALANYL-D-ALANINE-CARBOXYPEPTIDASE/ENDOPEPTIDASE AMPH"/>
    <property type="match status" value="1"/>
</dbReference>
<dbReference type="EMBL" id="JBEPLW010000002">
    <property type="protein sequence ID" value="MET3574915.1"/>
    <property type="molecule type" value="Genomic_DNA"/>
</dbReference>
<evidence type="ECO:0000313" key="3">
    <source>
        <dbReference type="Proteomes" id="UP001549099"/>
    </source>
</evidence>
<evidence type="ECO:0000259" key="1">
    <source>
        <dbReference type="Pfam" id="PF00144"/>
    </source>
</evidence>
<keyword evidence="3" id="KW-1185">Reference proteome</keyword>
<protein>
    <submittedName>
        <fullName evidence="2">CubicO group peptidase (Beta-lactamase class C family)</fullName>
    </submittedName>
</protein>
<reference evidence="2 3" key="1">
    <citation type="submission" date="2024-06" db="EMBL/GenBank/DDBJ databases">
        <title>Genomic Encyclopedia of Type Strains, Phase IV (KMG-IV): sequencing the most valuable type-strain genomes for metagenomic binning, comparative biology and taxonomic classification.</title>
        <authorList>
            <person name="Goeker M."/>
        </authorList>
    </citation>
    <scope>NUCLEOTIDE SEQUENCE [LARGE SCALE GENOMIC DNA]</scope>
    <source>
        <strain evidence="2 3">DSM 26128</strain>
    </source>
</reference>
<dbReference type="SUPFAM" id="SSF56601">
    <property type="entry name" value="beta-lactamase/transpeptidase-like"/>
    <property type="match status" value="1"/>
</dbReference>
<dbReference type="InterPro" id="IPR012338">
    <property type="entry name" value="Beta-lactam/transpept-like"/>
</dbReference>
<dbReference type="Gene3D" id="3.40.710.10">
    <property type="entry name" value="DD-peptidase/beta-lactamase superfamily"/>
    <property type="match status" value="1"/>
</dbReference>
<sequence>MATFADQEQQAQNIPGMAVALLREGEQAEYGCGRLEPGGQPVTADTVFGTASVTKSFTALAIMILQAEGKLSAGDRIVSHLPELKDVPGIGLAQIRHLLSHTAGVPPLARKEELDRFEDHFDYLNRTEIEPLGRPGEKLSYSNDSFLLLGAIIGRASGMDYREFIRERILLPAGMKRTSFDPPAQGASGNVAVQFVEENERMKAVDWPALGNYAVGGGIRSTVRDLMNYLKLYIDGEYREKVLGVRVEAEEMWKDPHPVNRHSGYGFGLSVSPDFHGRLIVHHGGSQPGVSSAIGFLPEEKIAAAVLTNRSDCSADTVLHGLLNIGLGLDPADEAFTEPEHEMDGKELSAFEGIYRNDENPEGFEIRIGGTGPEMIVGNVSDRLRASGPKTLVNIRTNKTIEFEFGEDGKTTAFSGMRIYWKDAGKQ</sequence>
<dbReference type="InterPro" id="IPR050491">
    <property type="entry name" value="AmpC-like"/>
</dbReference>
<dbReference type="RefSeq" id="WP_354195536.1">
    <property type="nucleotide sequence ID" value="NZ_JBEPLW010000002.1"/>
</dbReference>
<evidence type="ECO:0000313" key="2">
    <source>
        <dbReference type="EMBL" id="MET3574915.1"/>
    </source>
</evidence>
<dbReference type="PANTHER" id="PTHR46825:SF9">
    <property type="entry name" value="BETA-LACTAMASE-RELATED DOMAIN-CONTAINING PROTEIN"/>
    <property type="match status" value="1"/>
</dbReference>
<proteinExistence type="predicted"/>
<accession>A0ABV2G9G6</accession>
<dbReference type="Proteomes" id="UP001549099">
    <property type="component" value="Unassembled WGS sequence"/>
</dbReference>
<name>A0ABV2G9G6_9BACL</name>